<feature type="region of interest" description="Disordered" evidence="1">
    <location>
        <begin position="410"/>
        <end position="438"/>
    </location>
</feature>
<dbReference type="Gene3D" id="3.30.2010.10">
    <property type="entry name" value="Metalloproteases ('zincins'), catalytic domain"/>
    <property type="match status" value="1"/>
</dbReference>
<protein>
    <submittedName>
        <fullName evidence="4">M56 family metallopeptidase</fullName>
    </submittedName>
</protein>
<feature type="compositionally biased region" description="Low complexity" evidence="1">
    <location>
        <begin position="769"/>
        <end position="779"/>
    </location>
</feature>
<gene>
    <name evidence="4" type="ORF">EWM57_10145</name>
</gene>
<feature type="region of interest" description="Disordered" evidence="1">
    <location>
        <begin position="628"/>
        <end position="684"/>
    </location>
</feature>
<keyword evidence="2" id="KW-0812">Transmembrane</keyword>
<evidence type="ECO:0000313" key="4">
    <source>
        <dbReference type="EMBL" id="RYU79761.1"/>
    </source>
</evidence>
<dbReference type="InterPro" id="IPR008756">
    <property type="entry name" value="Peptidase_M56"/>
</dbReference>
<dbReference type="AlphaFoldDB" id="A0A4Q5LDL9"/>
<reference evidence="4 5" key="1">
    <citation type="submission" date="2019-02" db="EMBL/GenBank/DDBJ databases">
        <title>Bacterial novel species isolated from soil.</title>
        <authorList>
            <person name="Jung H.-Y."/>
        </authorList>
    </citation>
    <scope>NUCLEOTIDE SEQUENCE [LARGE SCALE GENOMIC DNA]</scope>
    <source>
        <strain evidence="4 5">1-3-3-3</strain>
    </source>
</reference>
<feature type="domain" description="Peptidase M56" evidence="3">
    <location>
        <begin position="41"/>
        <end position="293"/>
    </location>
</feature>
<dbReference type="Pfam" id="PF05569">
    <property type="entry name" value="Peptidase_M56"/>
    <property type="match status" value="1"/>
</dbReference>
<evidence type="ECO:0000259" key="3">
    <source>
        <dbReference type="Pfam" id="PF05569"/>
    </source>
</evidence>
<organism evidence="4 5">
    <name type="scientific">Hymenobacter persicinus</name>
    <dbReference type="NCBI Taxonomy" id="2025506"/>
    <lineage>
        <taxon>Bacteria</taxon>
        <taxon>Pseudomonadati</taxon>
        <taxon>Bacteroidota</taxon>
        <taxon>Cytophagia</taxon>
        <taxon>Cytophagales</taxon>
        <taxon>Hymenobacteraceae</taxon>
        <taxon>Hymenobacter</taxon>
    </lineage>
</organism>
<feature type="transmembrane region" description="Helical" evidence="2">
    <location>
        <begin position="146"/>
        <end position="169"/>
    </location>
</feature>
<comment type="caution">
    <text evidence="4">The sequence shown here is derived from an EMBL/GenBank/DDBJ whole genome shotgun (WGS) entry which is preliminary data.</text>
</comment>
<keyword evidence="5" id="KW-1185">Reference proteome</keyword>
<proteinExistence type="predicted"/>
<name>A0A4Q5LDL9_9BACT</name>
<feature type="transmembrane region" description="Helical" evidence="2">
    <location>
        <begin position="63"/>
        <end position="84"/>
    </location>
</feature>
<keyword evidence="2" id="KW-1133">Transmembrane helix</keyword>
<dbReference type="InterPro" id="IPR052173">
    <property type="entry name" value="Beta-lactam_resp_regulator"/>
</dbReference>
<dbReference type="PANTHER" id="PTHR34978">
    <property type="entry name" value="POSSIBLE SENSOR-TRANSDUCER PROTEIN BLAR"/>
    <property type="match status" value="1"/>
</dbReference>
<feature type="region of interest" description="Disordered" evidence="1">
    <location>
        <begin position="745"/>
        <end position="801"/>
    </location>
</feature>
<evidence type="ECO:0000256" key="1">
    <source>
        <dbReference type="SAM" id="MobiDB-lite"/>
    </source>
</evidence>
<keyword evidence="2" id="KW-0472">Membrane</keyword>
<feature type="transmembrane region" description="Helical" evidence="2">
    <location>
        <begin position="30"/>
        <end position="56"/>
    </location>
</feature>
<feature type="compositionally biased region" description="Pro residues" evidence="1">
    <location>
        <begin position="780"/>
        <end position="789"/>
    </location>
</feature>
<dbReference type="CDD" id="cd07341">
    <property type="entry name" value="M56_BlaR1_MecR1_like"/>
    <property type="match status" value="1"/>
</dbReference>
<feature type="compositionally biased region" description="Basic and acidic residues" evidence="1">
    <location>
        <begin position="628"/>
        <end position="682"/>
    </location>
</feature>
<sequence>MIWKIRKKAPIKQLPMNWLENALSPALVRALGWTIVHSLWQGAVVGLALVGLLLVLRRHSAQVRYNVACVALATMLGLALVTFVRHYAIALQTPTAATAAPALSAAGLAAPATSPDVVLTAPETGPAVLTGGLDAWLHYFDQNLPLIVAAWLLGLLAMTLRMLGGLAYIQRLRHYRVQPLAAHWNERLEVLAAKAGLNRTITLLESALVKAPLVAGHLKPVILLPLGTVLGLTQSQLEAILAHELAHIARRDYLVNILQSVAEILFFYHPAAWFITACLRTERENCCDDEATAICGDPLTLARALAALAEMGQDVTPVPQLALSAVGPDGSLLGRIRRLVQRRAAPTFSEGVMAALVVMGGLVLLGLTAAVSMASPRPWADKAKELAGLITPVDNALWLHRLEVAHQDTLPPTPALTAGGQDDDDKDKKKRKYKDKDGNKRVVIVNGEPDAGYGRGDGTVVVKRDKKGRATEIIVDGRRIDLQEDNKKAKGGSTEVIQLAPQDRADSRRRTWSSDDFAFNFNDDSRNFGMSEKDRRELERSLQKMKLDLRLNLDEAQNSANRAAAKTYVYRDGNRTEIRNGKTIRIIDTEKIESDAMRTAEQSIREALRTEKNPEAREKLQQELDRLQQRREEQRQELEERRQDLEESRREREEERRSREEERRDREDERREREEERRRDNEETQAALVRELRADGLISDSDNYQFSVNTQDLVVNGKKQSAALRDKYLKLIEAETGRKLTAGNTYGITRNTNSTTIDDDGPTPPRAPQAPRAPRALTAPTPPRPPKAPLAPRKPTINNTVIGDQLRKDGLIGKDDKSYQLQLNQSGMRVNGQKQSDAVAKKYRELLNHGDDKNFNLNISVSE</sequence>
<dbReference type="OrthoDB" id="15218at2"/>
<dbReference type="EMBL" id="SEWE01000017">
    <property type="protein sequence ID" value="RYU79761.1"/>
    <property type="molecule type" value="Genomic_DNA"/>
</dbReference>
<evidence type="ECO:0000313" key="5">
    <source>
        <dbReference type="Proteomes" id="UP000294155"/>
    </source>
</evidence>
<feature type="compositionally biased region" description="Polar residues" evidence="1">
    <location>
        <begin position="745"/>
        <end position="756"/>
    </location>
</feature>
<evidence type="ECO:0000256" key="2">
    <source>
        <dbReference type="SAM" id="Phobius"/>
    </source>
</evidence>
<dbReference type="Proteomes" id="UP000294155">
    <property type="component" value="Unassembled WGS sequence"/>
</dbReference>
<dbReference type="PANTHER" id="PTHR34978:SF3">
    <property type="entry name" value="SLR0241 PROTEIN"/>
    <property type="match status" value="1"/>
</dbReference>
<feature type="transmembrane region" description="Helical" evidence="2">
    <location>
        <begin position="352"/>
        <end position="374"/>
    </location>
</feature>
<accession>A0A4Q5LDL9</accession>